<dbReference type="Proteomes" id="UP001595896">
    <property type="component" value="Unassembled WGS sequence"/>
</dbReference>
<dbReference type="PANTHER" id="PTHR30404">
    <property type="entry name" value="N-ACETYLMURAMOYL-L-ALANINE AMIDASE"/>
    <property type="match status" value="1"/>
</dbReference>
<reference evidence="9" key="1">
    <citation type="journal article" date="2019" name="Int. J. Syst. Evol. Microbiol.">
        <title>The Global Catalogue of Microorganisms (GCM) 10K type strain sequencing project: providing services to taxonomists for standard genome sequencing and annotation.</title>
        <authorList>
            <consortium name="The Broad Institute Genomics Platform"/>
            <consortium name="The Broad Institute Genome Sequencing Center for Infectious Disease"/>
            <person name="Wu L."/>
            <person name="Ma J."/>
        </authorList>
    </citation>
    <scope>NUCLEOTIDE SEQUENCE [LARGE SCALE GENOMIC DNA]</scope>
    <source>
        <strain evidence="9">JCM 12165</strain>
    </source>
</reference>
<keyword evidence="2 8" id="KW-0378">Hydrolase</keyword>
<feature type="chain" id="PRO_5045102436" evidence="5">
    <location>
        <begin position="28"/>
        <end position="467"/>
    </location>
</feature>
<organism evidence="8 9">
    <name type="scientific">Bacillus daqingensis</name>
    <dbReference type="NCBI Taxonomy" id="872396"/>
    <lineage>
        <taxon>Bacteria</taxon>
        <taxon>Bacillati</taxon>
        <taxon>Bacillota</taxon>
        <taxon>Bacilli</taxon>
        <taxon>Bacillales</taxon>
        <taxon>Bacillaceae</taxon>
        <taxon>Bacillus</taxon>
    </lineage>
</organism>
<evidence type="ECO:0000259" key="7">
    <source>
        <dbReference type="PROSITE" id="PS51781"/>
    </source>
</evidence>
<evidence type="ECO:0000256" key="3">
    <source>
        <dbReference type="ARBA" id="ARBA00023316"/>
    </source>
</evidence>
<dbReference type="Gene3D" id="2.30.30.40">
    <property type="entry name" value="SH3 Domains"/>
    <property type="match status" value="1"/>
</dbReference>
<feature type="region of interest" description="Disordered" evidence="4">
    <location>
        <begin position="198"/>
        <end position="243"/>
    </location>
</feature>
<feature type="domain" description="SH3b" evidence="7">
    <location>
        <begin position="214"/>
        <end position="281"/>
    </location>
</feature>
<evidence type="ECO:0000256" key="5">
    <source>
        <dbReference type="SAM" id="SignalP"/>
    </source>
</evidence>
<sequence length="467" mass="51734">MVTARQCLSWFLIIVLLVTSLGTPASAGESLPDTDAEEVQRLYDEDIVTTFDDGTFRPDHHVTRAEAAVMLTRALEFSTENTWTSFSDVESDHYAAGHIHAVVDRGLMTGYQDDTFQPESPMLRGETAAALYRQFQFDGTDYVSFSDIEGHHYSSYITSLSGSGIIGEQPDSTYRPDESVTRLDFANMLARSLYSEYRVDKEDGTDEPEQPEPETEAIGYGEVVNSPTLNVRPDPSTDQEPIGSLAEGDEVEVLDRTGNWAEIRTDAYEGYVSQSYLIVDYYNHESSLYGKTIAVDPGHGGEDPGAEANGVVEKEVVLDVGLRLEEELRLAGANVIMTRRSDWFPSLEERVQEANQAGADIFVSIHTNAAAATEASGTETFYNETNSPGQSADLAGELQEKTVEKLNTVDRGIHDRNFYVVRETTMPSALAELAFKTNAEEAEYMKTDQFREDSSEALFEGIEAFFH</sequence>
<feature type="domain" description="SLH" evidence="6">
    <location>
        <begin position="22"/>
        <end position="85"/>
    </location>
</feature>
<gene>
    <name evidence="8" type="ORF">ACFO4L_01235</name>
</gene>
<evidence type="ECO:0000313" key="8">
    <source>
        <dbReference type="EMBL" id="MFC4735194.1"/>
    </source>
</evidence>
<dbReference type="InterPro" id="IPR003646">
    <property type="entry name" value="SH3-like_bac-type"/>
</dbReference>
<evidence type="ECO:0000313" key="9">
    <source>
        <dbReference type="Proteomes" id="UP001595896"/>
    </source>
</evidence>
<dbReference type="Gene3D" id="3.40.630.40">
    <property type="entry name" value="Zn-dependent exopeptidases"/>
    <property type="match status" value="1"/>
</dbReference>
<dbReference type="SMART" id="SM00646">
    <property type="entry name" value="Ami_3"/>
    <property type="match status" value="1"/>
</dbReference>
<keyword evidence="3" id="KW-0961">Cell wall biogenesis/degradation</keyword>
<dbReference type="PROSITE" id="PS51272">
    <property type="entry name" value="SLH"/>
    <property type="match status" value="2"/>
</dbReference>
<dbReference type="EMBL" id="JBHSGK010000003">
    <property type="protein sequence ID" value="MFC4735194.1"/>
    <property type="molecule type" value="Genomic_DNA"/>
</dbReference>
<evidence type="ECO:0000256" key="1">
    <source>
        <dbReference type="ARBA" id="ARBA00022729"/>
    </source>
</evidence>
<dbReference type="InterPro" id="IPR001119">
    <property type="entry name" value="SLH_dom"/>
</dbReference>
<evidence type="ECO:0000259" key="6">
    <source>
        <dbReference type="PROSITE" id="PS51272"/>
    </source>
</evidence>
<keyword evidence="1 5" id="KW-0732">Signal</keyword>
<feature type="compositionally biased region" description="Acidic residues" evidence="4">
    <location>
        <begin position="203"/>
        <end position="215"/>
    </location>
</feature>
<dbReference type="SUPFAM" id="SSF53187">
    <property type="entry name" value="Zn-dependent exopeptidases"/>
    <property type="match status" value="1"/>
</dbReference>
<dbReference type="EC" id="3.5.1.28" evidence="8"/>
<dbReference type="CDD" id="cd02696">
    <property type="entry name" value="MurNAc-LAA"/>
    <property type="match status" value="1"/>
</dbReference>
<accession>A0ABV9NUI5</accession>
<evidence type="ECO:0000256" key="4">
    <source>
        <dbReference type="SAM" id="MobiDB-lite"/>
    </source>
</evidence>
<dbReference type="Pfam" id="PF01520">
    <property type="entry name" value="Amidase_3"/>
    <property type="match status" value="1"/>
</dbReference>
<dbReference type="Pfam" id="PF08239">
    <property type="entry name" value="SH3_3"/>
    <property type="match status" value="1"/>
</dbReference>
<feature type="signal peptide" evidence="5">
    <location>
        <begin position="1"/>
        <end position="27"/>
    </location>
</feature>
<feature type="domain" description="SLH" evidence="6">
    <location>
        <begin position="86"/>
        <end position="145"/>
    </location>
</feature>
<dbReference type="Pfam" id="PF00395">
    <property type="entry name" value="SLH"/>
    <property type="match status" value="3"/>
</dbReference>
<dbReference type="PROSITE" id="PS51781">
    <property type="entry name" value="SH3B"/>
    <property type="match status" value="1"/>
</dbReference>
<comment type="caution">
    <text evidence="8">The sequence shown here is derived from an EMBL/GenBank/DDBJ whole genome shotgun (WGS) entry which is preliminary data.</text>
</comment>
<protein>
    <submittedName>
        <fullName evidence="8">N-acetylmuramoyl-L-alanine amidase</fullName>
        <ecNumber evidence="8">3.5.1.28</ecNumber>
    </submittedName>
</protein>
<proteinExistence type="predicted"/>
<dbReference type="PANTHER" id="PTHR30404:SF0">
    <property type="entry name" value="N-ACETYLMURAMOYL-L-ALANINE AMIDASE AMIC"/>
    <property type="match status" value="1"/>
</dbReference>
<dbReference type="GO" id="GO:0008745">
    <property type="term" value="F:N-acetylmuramoyl-L-alanine amidase activity"/>
    <property type="evidence" value="ECO:0007669"/>
    <property type="project" value="UniProtKB-EC"/>
</dbReference>
<evidence type="ECO:0000256" key="2">
    <source>
        <dbReference type="ARBA" id="ARBA00022801"/>
    </source>
</evidence>
<dbReference type="InterPro" id="IPR050695">
    <property type="entry name" value="N-acetylmuramoyl_amidase_3"/>
</dbReference>
<dbReference type="SMART" id="SM00287">
    <property type="entry name" value="SH3b"/>
    <property type="match status" value="1"/>
</dbReference>
<dbReference type="InterPro" id="IPR002508">
    <property type="entry name" value="MurNAc-LAA_cat"/>
</dbReference>
<name>A0ABV9NUI5_9BACI</name>
<keyword evidence="9" id="KW-1185">Reference proteome</keyword>